<feature type="compositionally biased region" description="Low complexity" evidence="6">
    <location>
        <begin position="9"/>
        <end position="18"/>
    </location>
</feature>
<sequence>MGACQSRSAPRPEAAVVPAEEDLDEKASFAEPHDGATSQLPARAPVVESDLDFGSLVKIWTVEATVNYALPWQVEEQLEFTGSGFAIEGRRIVTNAHVISQAVSVRVRREGDAQKFEARVHAVCPEMDLAVLTVADEAFWDDGDDGGAACARLSGALPRIGEATTVIGYPTGGEQVSVTKGVVSRIDMQRYTGYANVEPLLVVQIDAAINAGNSGGPVFDVRGDVIGVAFCKDATDDSDNIGYLIPAPIVGLFFGAVAMREAAGGDAPFVVPGVAGLGVATQPAENAHLRRHCRMAPGTTGVVVTRVAPLSPLHGKAKTGDVILAIDGVEVSNDGSVPLPDDAPPNAGKRRRRPRRVDYDHLVTSRPVGSRVIVKLHDATTGEVRDEDVALAAVPRLVPCFHGVDARPSYFIFGGLVFAPLSMPLVDVLDTTSYDDETTLAIRHACANAEKRDPDQQIVVLQRILVAPECNDGYDDAHHAPSILESVDGKTVDNLRSLADCVDAAAGDFVRFVFRSGHIIALDRRLCLKHDPDTLAMNAIPSRCSADLEDPERPSAAWCGSLFLRAMRS</sequence>
<keyword evidence="9" id="KW-1185">Reference proteome</keyword>
<evidence type="ECO:0000313" key="8">
    <source>
        <dbReference type="EMBL" id="KAK7230886.1"/>
    </source>
</evidence>
<evidence type="ECO:0000256" key="5">
    <source>
        <dbReference type="ARBA" id="ARBA00023026"/>
    </source>
</evidence>
<proteinExistence type="inferred from homology"/>
<organism evidence="8 9">
    <name type="scientific">Aureococcus anophagefferens</name>
    <name type="common">Harmful bloom alga</name>
    <dbReference type="NCBI Taxonomy" id="44056"/>
    <lineage>
        <taxon>Eukaryota</taxon>
        <taxon>Sar</taxon>
        <taxon>Stramenopiles</taxon>
        <taxon>Ochrophyta</taxon>
        <taxon>Pelagophyceae</taxon>
        <taxon>Pelagomonadales</taxon>
        <taxon>Pelagomonadaceae</taxon>
        <taxon>Aureococcus</taxon>
    </lineage>
</organism>
<dbReference type="Pfam" id="PF17815">
    <property type="entry name" value="PDZ_3"/>
    <property type="match status" value="1"/>
</dbReference>
<dbReference type="InterPro" id="IPR001478">
    <property type="entry name" value="PDZ"/>
</dbReference>
<dbReference type="InterPro" id="IPR041517">
    <property type="entry name" value="DEGP_PDZ"/>
</dbReference>
<dbReference type="Pfam" id="PF13365">
    <property type="entry name" value="Trypsin_2"/>
    <property type="match status" value="1"/>
</dbReference>
<keyword evidence="5" id="KW-0843">Virulence</keyword>
<evidence type="ECO:0000256" key="6">
    <source>
        <dbReference type="SAM" id="MobiDB-lite"/>
    </source>
</evidence>
<dbReference type="PANTHER" id="PTHR45980">
    <property type="match status" value="1"/>
</dbReference>
<dbReference type="Gene3D" id="3.20.190.20">
    <property type="match status" value="1"/>
</dbReference>
<reference evidence="8 9" key="1">
    <citation type="submission" date="2024-03" db="EMBL/GenBank/DDBJ databases">
        <title>Aureococcus anophagefferens CCMP1851 and Kratosvirus quantuckense: Draft genome of a second virus-susceptible host strain in the model system.</title>
        <authorList>
            <person name="Chase E."/>
            <person name="Truchon A.R."/>
            <person name="Schepens W."/>
            <person name="Wilhelm S.W."/>
        </authorList>
    </citation>
    <scope>NUCLEOTIDE SEQUENCE [LARGE SCALE GENOMIC DNA]</scope>
    <source>
        <strain evidence="8 9">CCMP1851</strain>
    </source>
</reference>
<dbReference type="InterPro" id="IPR001940">
    <property type="entry name" value="Peptidase_S1C"/>
</dbReference>
<dbReference type="Proteomes" id="UP001363151">
    <property type="component" value="Unassembled WGS sequence"/>
</dbReference>
<feature type="region of interest" description="Disordered" evidence="6">
    <location>
        <begin position="1"/>
        <end position="23"/>
    </location>
</feature>
<dbReference type="InterPro" id="IPR043504">
    <property type="entry name" value="Peptidase_S1_PA_chymotrypsin"/>
</dbReference>
<protein>
    <submittedName>
        <fullName evidence="8">Serine-type endopeptidase</fullName>
    </submittedName>
</protein>
<dbReference type="InterPro" id="IPR036034">
    <property type="entry name" value="PDZ_sf"/>
</dbReference>
<dbReference type="Gene3D" id="2.40.10.10">
    <property type="entry name" value="Trypsin-like serine proteases"/>
    <property type="match status" value="2"/>
</dbReference>
<dbReference type="PROSITE" id="PS50106">
    <property type="entry name" value="PDZ"/>
    <property type="match status" value="1"/>
</dbReference>
<evidence type="ECO:0000256" key="4">
    <source>
        <dbReference type="ARBA" id="ARBA00022825"/>
    </source>
</evidence>
<evidence type="ECO:0000313" key="9">
    <source>
        <dbReference type="Proteomes" id="UP001363151"/>
    </source>
</evidence>
<dbReference type="PRINTS" id="PR00834">
    <property type="entry name" value="PROTEASES2C"/>
</dbReference>
<keyword evidence="3" id="KW-0378">Hydrolase</keyword>
<evidence type="ECO:0000256" key="1">
    <source>
        <dbReference type="ARBA" id="ARBA00010541"/>
    </source>
</evidence>
<dbReference type="InterPro" id="IPR046449">
    <property type="entry name" value="DEGP_PDZ_sf"/>
</dbReference>
<accession>A0ABR1FHL0</accession>
<dbReference type="PANTHER" id="PTHR45980:SF9">
    <property type="entry name" value="PROTEASE DO-LIKE 10, MITOCHONDRIAL-RELATED"/>
    <property type="match status" value="1"/>
</dbReference>
<gene>
    <name evidence="8" type="ORF">SO694_00074192</name>
</gene>
<evidence type="ECO:0000256" key="2">
    <source>
        <dbReference type="ARBA" id="ARBA00022670"/>
    </source>
</evidence>
<feature type="domain" description="PDZ" evidence="7">
    <location>
        <begin position="256"/>
        <end position="333"/>
    </location>
</feature>
<dbReference type="SUPFAM" id="SSF50156">
    <property type="entry name" value="PDZ domain-like"/>
    <property type="match status" value="1"/>
</dbReference>
<keyword evidence="2" id="KW-0645">Protease</keyword>
<comment type="caution">
    <text evidence="8">The sequence shown here is derived from an EMBL/GenBank/DDBJ whole genome shotgun (WGS) entry which is preliminary data.</text>
</comment>
<keyword evidence="4" id="KW-0720">Serine protease</keyword>
<dbReference type="InterPro" id="IPR009003">
    <property type="entry name" value="Peptidase_S1_PA"/>
</dbReference>
<evidence type="ECO:0000256" key="3">
    <source>
        <dbReference type="ARBA" id="ARBA00022801"/>
    </source>
</evidence>
<dbReference type="Gene3D" id="2.30.42.10">
    <property type="match status" value="1"/>
</dbReference>
<evidence type="ECO:0000259" key="7">
    <source>
        <dbReference type="PROSITE" id="PS50106"/>
    </source>
</evidence>
<dbReference type="SUPFAM" id="SSF50494">
    <property type="entry name" value="Trypsin-like serine proteases"/>
    <property type="match status" value="1"/>
</dbReference>
<dbReference type="EMBL" id="JBBJCI010000422">
    <property type="protein sequence ID" value="KAK7230886.1"/>
    <property type="molecule type" value="Genomic_DNA"/>
</dbReference>
<name>A0ABR1FHL0_AURAN</name>
<comment type="similarity">
    <text evidence="1">Belongs to the peptidase S1C family.</text>
</comment>